<evidence type="ECO:0000259" key="9">
    <source>
        <dbReference type="PROSITE" id="PS50879"/>
    </source>
</evidence>
<evidence type="ECO:0000256" key="2">
    <source>
        <dbReference type="ARBA" id="ARBA00005300"/>
    </source>
</evidence>
<reference evidence="10 11" key="1">
    <citation type="submission" date="2022-06" db="EMBL/GenBank/DDBJ databases">
        <title>Isolation of gut microbiota from human fecal samples.</title>
        <authorList>
            <person name="Pamer E.G."/>
            <person name="Barat B."/>
            <person name="Waligurski E."/>
            <person name="Medina S."/>
            <person name="Paddock L."/>
            <person name="Mostad J."/>
        </authorList>
    </citation>
    <scope>NUCLEOTIDE SEQUENCE [LARGE SCALE GENOMIC DNA]</scope>
    <source>
        <strain evidence="10 11">DFI.9.73</strain>
    </source>
</reference>
<dbReference type="GeneID" id="90533469"/>
<dbReference type="Pfam" id="PF00075">
    <property type="entry name" value="RNase_H"/>
    <property type="match status" value="1"/>
</dbReference>
<comment type="catalytic activity">
    <reaction evidence="1">
        <text>Endonucleolytic cleavage to 5'-phosphomonoester.</text>
        <dbReference type="EC" id="3.1.26.4"/>
    </reaction>
</comment>
<dbReference type="Pfam" id="PF01693">
    <property type="entry name" value="Cauli_VI"/>
    <property type="match status" value="1"/>
</dbReference>
<evidence type="ECO:0000256" key="7">
    <source>
        <dbReference type="ARBA" id="ARBA00022801"/>
    </source>
</evidence>
<dbReference type="InterPro" id="IPR037056">
    <property type="entry name" value="RNase_H1_N_sf"/>
</dbReference>
<protein>
    <recommendedName>
        <fullName evidence="3">ribonuclease H</fullName>
        <ecNumber evidence="3">3.1.26.4</ecNumber>
    </recommendedName>
</protein>
<dbReference type="InterPro" id="IPR011320">
    <property type="entry name" value="RNase_H1_N"/>
</dbReference>
<dbReference type="PANTHER" id="PTHR10642:SF26">
    <property type="entry name" value="RIBONUCLEASE H1"/>
    <property type="match status" value="1"/>
</dbReference>
<accession>A0ABT1S0K7</accession>
<feature type="domain" description="RNase H type-1" evidence="9">
    <location>
        <begin position="70"/>
        <end position="207"/>
    </location>
</feature>
<keyword evidence="11" id="KW-1185">Reference proteome</keyword>
<gene>
    <name evidence="10" type="ORF">NE695_10635</name>
</gene>
<evidence type="ECO:0000256" key="4">
    <source>
        <dbReference type="ARBA" id="ARBA00022722"/>
    </source>
</evidence>
<feature type="region of interest" description="Disordered" evidence="8">
    <location>
        <begin position="52"/>
        <end position="71"/>
    </location>
</feature>
<sequence>MAKKYYAVRAGRTTGIFTTWDDCRAQVIGFKGAEYKSFPTMQEAQDFLNRTALEKPKPDGPSEGQPPPEEQDKAVAYVDGSYNSHTREFSCGAVLFYRGEKILFSKKYNDSQLAEMHNVAGEIKGAEEVIRHCLEHEIPALEIHHDYEGVGKWAQGVWKANKPGTQAYAAFCREAGKRLPVTFVKVKGHSGDVYNDLADQLAKKALGLA</sequence>
<dbReference type="Gene3D" id="3.30.420.10">
    <property type="entry name" value="Ribonuclease H-like superfamily/Ribonuclease H"/>
    <property type="match status" value="1"/>
</dbReference>
<evidence type="ECO:0000256" key="1">
    <source>
        <dbReference type="ARBA" id="ARBA00000077"/>
    </source>
</evidence>
<evidence type="ECO:0000313" key="11">
    <source>
        <dbReference type="Proteomes" id="UP001524473"/>
    </source>
</evidence>
<keyword evidence="4" id="KW-0540">Nuclease</keyword>
<dbReference type="CDD" id="cd09277">
    <property type="entry name" value="RNase_HI_bacteria_like"/>
    <property type="match status" value="1"/>
</dbReference>
<evidence type="ECO:0000256" key="3">
    <source>
        <dbReference type="ARBA" id="ARBA00012180"/>
    </source>
</evidence>
<dbReference type="InterPro" id="IPR012337">
    <property type="entry name" value="RNaseH-like_sf"/>
</dbReference>
<name>A0ABT1S0K7_9FIRM</name>
<comment type="similarity">
    <text evidence="2">Belongs to the RNase H family.</text>
</comment>
<dbReference type="EMBL" id="JANFZH010000023">
    <property type="protein sequence ID" value="MCQ4840365.1"/>
    <property type="molecule type" value="Genomic_DNA"/>
</dbReference>
<dbReference type="PANTHER" id="PTHR10642">
    <property type="entry name" value="RIBONUCLEASE H1"/>
    <property type="match status" value="1"/>
</dbReference>
<dbReference type="InterPro" id="IPR036397">
    <property type="entry name" value="RNaseH_sf"/>
</dbReference>
<dbReference type="Gene3D" id="3.40.970.10">
    <property type="entry name" value="Ribonuclease H1, N-terminal domain"/>
    <property type="match status" value="1"/>
</dbReference>
<evidence type="ECO:0000256" key="8">
    <source>
        <dbReference type="SAM" id="MobiDB-lite"/>
    </source>
</evidence>
<dbReference type="SUPFAM" id="SSF53098">
    <property type="entry name" value="Ribonuclease H-like"/>
    <property type="match status" value="1"/>
</dbReference>
<dbReference type="RefSeq" id="WP_178354386.1">
    <property type="nucleotide sequence ID" value="NZ_CABKVV010000014.1"/>
</dbReference>
<keyword evidence="6" id="KW-0255">Endonuclease</keyword>
<proteinExistence type="inferred from homology"/>
<dbReference type="PROSITE" id="PS50879">
    <property type="entry name" value="RNASE_H_1"/>
    <property type="match status" value="1"/>
</dbReference>
<evidence type="ECO:0000313" key="10">
    <source>
        <dbReference type="EMBL" id="MCQ4840365.1"/>
    </source>
</evidence>
<comment type="caution">
    <text evidence="10">The sequence shown here is derived from an EMBL/GenBank/DDBJ whole genome shotgun (WGS) entry which is preliminary data.</text>
</comment>
<dbReference type="InterPro" id="IPR002156">
    <property type="entry name" value="RNaseH_domain"/>
</dbReference>
<dbReference type="EC" id="3.1.26.4" evidence="3"/>
<keyword evidence="5" id="KW-0479">Metal-binding</keyword>
<evidence type="ECO:0000256" key="5">
    <source>
        <dbReference type="ARBA" id="ARBA00022723"/>
    </source>
</evidence>
<dbReference type="SUPFAM" id="SSF55658">
    <property type="entry name" value="L9 N-domain-like"/>
    <property type="match status" value="1"/>
</dbReference>
<dbReference type="Proteomes" id="UP001524473">
    <property type="component" value="Unassembled WGS sequence"/>
</dbReference>
<keyword evidence="7" id="KW-0378">Hydrolase</keyword>
<dbReference type="InterPro" id="IPR050092">
    <property type="entry name" value="RNase_H"/>
</dbReference>
<organism evidence="10 11">
    <name type="scientific">Neglectibacter timonensis</name>
    <dbReference type="NCBI Taxonomy" id="1776382"/>
    <lineage>
        <taxon>Bacteria</taxon>
        <taxon>Bacillati</taxon>
        <taxon>Bacillota</taxon>
        <taxon>Clostridia</taxon>
        <taxon>Eubacteriales</taxon>
        <taxon>Oscillospiraceae</taxon>
        <taxon>Neglectibacter</taxon>
    </lineage>
</organism>
<evidence type="ECO:0000256" key="6">
    <source>
        <dbReference type="ARBA" id="ARBA00022759"/>
    </source>
</evidence>
<dbReference type="InterPro" id="IPR009027">
    <property type="entry name" value="Ribosomal_bL9/RNase_H1_N"/>
</dbReference>